<proteinExistence type="predicted"/>
<keyword evidence="4" id="KW-1185">Reference proteome</keyword>
<dbReference type="InterPro" id="IPR019734">
    <property type="entry name" value="TPR_rpt"/>
</dbReference>
<evidence type="ECO:0000313" key="4">
    <source>
        <dbReference type="Proteomes" id="UP000494245"/>
    </source>
</evidence>
<reference evidence="3 4" key="1">
    <citation type="submission" date="2020-04" db="EMBL/GenBank/DDBJ databases">
        <authorList>
            <consortium name="Desulfovibrio sp. FSS-1 genome sequencing consortium"/>
            <person name="Shimoshige H."/>
            <person name="Kobayashi H."/>
            <person name="Maekawa T."/>
        </authorList>
    </citation>
    <scope>NUCLEOTIDE SEQUENCE [LARGE SCALE GENOMIC DNA]</scope>
    <source>
        <strain evidence="3 4">SIID29052-01</strain>
    </source>
</reference>
<comment type="caution">
    <text evidence="3">The sequence shown here is derived from an EMBL/GenBank/DDBJ whole genome shotgun (WGS) entry which is preliminary data.</text>
</comment>
<accession>A0A6V8LSD7</accession>
<keyword evidence="2" id="KW-0802">TPR repeat</keyword>
<dbReference type="PANTHER" id="PTHR44943:SF8">
    <property type="entry name" value="TPR REPEAT-CONTAINING PROTEIN MJ0263"/>
    <property type="match status" value="1"/>
</dbReference>
<reference evidence="3 4" key="2">
    <citation type="submission" date="2020-05" db="EMBL/GenBank/DDBJ databases">
        <title>Draft genome sequence of Desulfovibrio sp. strainFSS-1.</title>
        <authorList>
            <person name="Shimoshige H."/>
            <person name="Kobayashi H."/>
            <person name="Maekawa T."/>
        </authorList>
    </citation>
    <scope>NUCLEOTIDE SEQUENCE [LARGE SCALE GENOMIC DNA]</scope>
    <source>
        <strain evidence="3 4">SIID29052-01</strain>
    </source>
</reference>
<dbReference type="Pfam" id="PF13432">
    <property type="entry name" value="TPR_16"/>
    <property type="match status" value="2"/>
</dbReference>
<dbReference type="SMART" id="SM00028">
    <property type="entry name" value="TPR"/>
    <property type="match status" value="6"/>
</dbReference>
<dbReference type="PANTHER" id="PTHR44943">
    <property type="entry name" value="CELLULOSE SYNTHASE OPERON PROTEIN C"/>
    <property type="match status" value="1"/>
</dbReference>
<dbReference type="Gene3D" id="1.25.40.10">
    <property type="entry name" value="Tetratricopeptide repeat domain"/>
    <property type="match status" value="3"/>
</dbReference>
<dbReference type="AlphaFoldDB" id="A0A6V8LSD7"/>
<evidence type="ECO:0000256" key="1">
    <source>
        <dbReference type="ARBA" id="ARBA00022737"/>
    </source>
</evidence>
<name>A0A6V8LSD7_9BACT</name>
<organism evidence="3 4">
    <name type="scientific">Fundidesulfovibrio magnetotacticus</name>
    <dbReference type="NCBI Taxonomy" id="2730080"/>
    <lineage>
        <taxon>Bacteria</taxon>
        <taxon>Pseudomonadati</taxon>
        <taxon>Thermodesulfobacteriota</taxon>
        <taxon>Desulfovibrionia</taxon>
        <taxon>Desulfovibrionales</taxon>
        <taxon>Desulfovibrionaceae</taxon>
        <taxon>Fundidesulfovibrio</taxon>
    </lineage>
</organism>
<dbReference type="Proteomes" id="UP000494245">
    <property type="component" value="Unassembled WGS sequence"/>
</dbReference>
<evidence type="ECO:0008006" key="5">
    <source>
        <dbReference type="Google" id="ProtNLM"/>
    </source>
</evidence>
<keyword evidence="1" id="KW-0677">Repeat</keyword>
<dbReference type="EMBL" id="BLTE01000001">
    <property type="protein sequence ID" value="GFK92706.1"/>
    <property type="molecule type" value="Genomic_DNA"/>
</dbReference>
<dbReference type="InterPro" id="IPR051685">
    <property type="entry name" value="Ycf3/AcsC/BcsC/TPR_MFPF"/>
</dbReference>
<dbReference type="SUPFAM" id="SSF48452">
    <property type="entry name" value="TPR-like"/>
    <property type="match status" value="2"/>
</dbReference>
<dbReference type="InterPro" id="IPR011990">
    <property type="entry name" value="TPR-like_helical_dom_sf"/>
</dbReference>
<gene>
    <name evidence="3" type="ORF">NNJEOMEG_00532</name>
</gene>
<evidence type="ECO:0000256" key="2">
    <source>
        <dbReference type="ARBA" id="ARBA00022803"/>
    </source>
</evidence>
<protein>
    <recommendedName>
        <fullName evidence="5">Tetratricopeptide repeat protein</fullName>
    </recommendedName>
</protein>
<evidence type="ECO:0000313" key="3">
    <source>
        <dbReference type="EMBL" id="GFK92706.1"/>
    </source>
</evidence>
<sequence length="442" mass="48203">MVDVVGRDLKDIPESKYTADHLYAKGITEYYSGRKESALDYFAQAAAFVGASDEIAAKALFAKAVSLRDAGRYAEELAGYDEIDRRFGNSPDLGAQREVASSLVNKGLGFVREGRKEDALAAYAEVVRRYGSSSDPAIQEKVAMALVNTGAHHGGEGRLEEALAAYEDVVHRFGGFDDRAVQERVALALFNKGIALEGAGRLQEGLAAYEEIDRRYGTSPDPGIREQVAMALVCRGRALGRKVSLRQAIAAYDEVDRRFGSATESGIQKLVVLALVNKGMALGNIGKDKDELAVFDEVERRFGVCSSPEVQRHVATARNGIGCDRLIQAKVLWKDVTQRTEALNSALEALDRALPHTTDKDMVLGNRAYTLFLLGRFEEARESMRQALLLGGKHRYTCEAEVAELTTVPEDADFLRFLADTWREVHGTEPPGFPGVGEAAPA</sequence>
<dbReference type="Pfam" id="PF13181">
    <property type="entry name" value="TPR_8"/>
    <property type="match status" value="1"/>
</dbReference>